<dbReference type="EMBL" id="JAULSU010000004">
    <property type="protein sequence ID" value="KAK0620635.1"/>
    <property type="molecule type" value="Genomic_DNA"/>
</dbReference>
<dbReference type="Proteomes" id="UP001175000">
    <property type="component" value="Unassembled WGS sequence"/>
</dbReference>
<comment type="caution">
    <text evidence="2">The sequence shown here is derived from an EMBL/GenBank/DDBJ whole genome shotgun (WGS) entry which is preliminary data.</text>
</comment>
<dbReference type="AlphaFoldDB" id="A0AA39WS80"/>
<evidence type="ECO:0000313" key="2">
    <source>
        <dbReference type="EMBL" id="KAK0620635.1"/>
    </source>
</evidence>
<keyword evidence="3" id="KW-1185">Reference proteome</keyword>
<organism evidence="2 3">
    <name type="scientific">Immersiella caudata</name>
    <dbReference type="NCBI Taxonomy" id="314043"/>
    <lineage>
        <taxon>Eukaryota</taxon>
        <taxon>Fungi</taxon>
        <taxon>Dikarya</taxon>
        <taxon>Ascomycota</taxon>
        <taxon>Pezizomycotina</taxon>
        <taxon>Sordariomycetes</taxon>
        <taxon>Sordariomycetidae</taxon>
        <taxon>Sordariales</taxon>
        <taxon>Lasiosphaeriaceae</taxon>
        <taxon>Immersiella</taxon>
    </lineage>
</organism>
<feature type="signal peptide" evidence="1">
    <location>
        <begin position="1"/>
        <end position="22"/>
    </location>
</feature>
<proteinExistence type="predicted"/>
<evidence type="ECO:0000256" key="1">
    <source>
        <dbReference type="SAM" id="SignalP"/>
    </source>
</evidence>
<feature type="chain" id="PRO_5041246253" evidence="1">
    <location>
        <begin position="23"/>
        <end position="144"/>
    </location>
</feature>
<evidence type="ECO:0000313" key="3">
    <source>
        <dbReference type="Proteomes" id="UP001175000"/>
    </source>
</evidence>
<name>A0AA39WS80_9PEZI</name>
<keyword evidence="1" id="KW-0732">Signal</keyword>
<reference evidence="2" key="1">
    <citation type="submission" date="2023-06" db="EMBL/GenBank/DDBJ databases">
        <title>Genome-scale phylogeny and comparative genomics of the fungal order Sordariales.</title>
        <authorList>
            <consortium name="Lawrence Berkeley National Laboratory"/>
            <person name="Hensen N."/>
            <person name="Bonometti L."/>
            <person name="Westerberg I."/>
            <person name="Brannstrom I.O."/>
            <person name="Guillou S."/>
            <person name="Cros-Aarteil S."/>
            <person name="Calhoun S."/>
            <person name="Haridas S."/>
            <person name="Kuo A."/>
            <person name="Mondo S."/>
            <person name="Pangilinan J."/>
            <person name="Riley R."/>
            <person name="Labutti K."/>
            <person name="Andreopoulos B."/>
            <person name="Lipzen A."/>
            <person name="Chen C."/>
            <person name="Yanf M."/>
            <person name="Daum C."/>
            <person name="Ng V."/>
            <person name="Clum A."/>
            <person name="Steindorff A."/>
            <person name="Ohm R."/>
            <person name="Martin F."/>
            <person name="Silar P."/>
            <person name="Natvig D."/>
            <person name="Lalanne C."/>
            <person name="Gautier V."/>
            <person name="Ament-Velasquez S.L."/>
            <person name="Kruys A."/>
            <person name="Hutchinson M.I."/>
            <person name="Powell A.J."/>
            <person name="Barry K."/>
            <person name="Miller A.N."/>
            <person name="Grigoriev I.V."/>
            <person name="Debuchy R."/>
            <person name="Gladieux P."/>
            <person name="Thoren M.H."/>
            <person name="Johannesson H."/>
        </authorList>
    </citation>
    <scope>NUCLEOTIDE SEQUENCE</scope>
    <source>
        <strain evidence="2">CBS 606.72</strain>
    </source>
</reference>
<gene>
    <name evidence="2" type="ORF">B0T14DRAFT_604193</name>
</gene>
<protein>
    <submittedName>
        <fullName evidence="2">Uncharacterized protein</fullName>
    </submittedName>
</protein>
<sequence>MRLMRLSSLLASLIGGASLTIAAPQPLAAPRQLNEIEMAEIHARGYNATLQKRADWALIGFSGRDCTGNLAFGYVGSATTNCQNTNFAQSVGMQNEYPLTPEGYTNDGCGNVTPFQYVRELGPNYWCLNGDVRSFKAIRYIDGK</sequence>
<accession>A0AA39WS80</accession>